<dbReference type="PANTHER" id="PTHR10953:SF102">
    <property type="entry name" value="ADENYLYLTRANSFERASE AND SULFURTRANSFERASE MOCS3"/>
    <property type="match status" value="1"/>
</dbReference>
<dbReference type="FunFam" id="3.40.50.720:FF:000080">
    <property type="entry name" value="Thiazole biosynthesis adenylyltransferase ThiF"/>
    <property type="match status" value="1"/>
</dbReference>
<dbReference type="GO" id="GO:0004792">
    <property type="term" value="F:thiosulfate-cyanide sulfurtransferase activity"/>
    <property type="evidence" value="ECO:0007669"/>
    <property type="project" value="TreeGrafter"/>
</dbReference>
<evidence type="ECO:0000313" key="3">
    <source>
        <dbReference type="EMBL" id="KTR26909.1"/>
    </source>
</evidence>
<dbReference type="InterPro" id="IPR045886">
    <property type="entry name" value="ThiF/MoeB/HesA"/>
</dbReference>
<name>A0AAW3MDS2_9BACL</name>
<proteinExistence type="inferred from homology"/>
<dbReference type="Proteomes" id="UP000072605">
    <property type="component" value="Unassembled WGS sequence"/>
</dbReference>
<reference evidence="3 4" key="1">
    <citation type="journal article" date="2016" name="Front. Microbiol.">
        <title>Genomic Resource of Rice Seed Associated Bacteria.</title>
        <authorList>
            <person name="Midha S."/>
            <person name="Bansal K."/>
            <person name="Sharma S."/>
            <person name="Kumar N."/>
            <person name="Patil P.P."/>
            <person name="Chaudhry V."/>
            <person name="Patil P.B."/>
        </authorList>
    </citation>
    <scope>NUCLEOTIDE SEQUENCE [LARGE SCALE GENOMIC DNA]</scope>
    <source>
        <strain evidence="3 4">RSA11</strain>
    </source>
</reference>
<dbReference type="GO" id="GO:0005829">
    <property type="term" value="C:cytosol"/>
    <property type="evidence" value="ECO:0007669"/>
    <property type="project" value="TreeGrafter"/>
</dbReference>
<dbReference type="GO" id="GO:0008146">
    <property type="term" value="F:sulfotransferase activity"/>
    <property type="evidence" value="ECO:0007669"/>
    <property type="project" value="TreeGrafter"/>
</dbReference>
<dbReference type="CDD" id="cd00757">
    <property type="entry name" value="ThiF_MoeB_HesA_family"/>
    <property type="match status" value="1"/>
</dbReference>
<organism evidence="3 4">
    <name type="scientific">Exiguobacterium indicum</name>
    <dbReference type="NCBI Taxonomy" id="296995"/>
    <lineage>
        <taxon>Bacteria</taxon>
        <taxon>Bacillati</taxon>
        <taxon>Bacillota</taxon>
        <taxon>Bacilli</taxon>
        <taxon>Bacillales</taxon>
        <taxon>Bacillales Family XII. Incertae Sedis</taxon>
        <taxon>Exiguobacterium</taxon>
    </lineage>
</organism>
<evidence type="ECO:0000259" key="2">
    <source>
        <dbReference type="Pfam" id="PF00899"/>
    </source>
</evidence>
<protein>
    <recommendedName>
        <fullName evidence="2">THIF-type NAD/FAD binding fold domain-containing protein</fullName>
    </recommendedName>
</protein>
<comment type="similarity">
    <text evidence="1">Belongs to the HesA/MoeB/ThiF family.</text>
</comment>
<dbReference type="RefSeq" id="WP_058713599.1">
    <property type="nucleotide sequence ID" value="NZ_LDQV01000019.1"/>
</dbReference>
<dbReference type="InterPro" id="IPR000594">
    <property type="entry name" value="ThiF_NAD_FAD-bd"/>
</dbReference>
<dbReference type="PANTHER" id="PTHR10953">
    <property type="entry name" value="UBIQUITIN-ACTIVATING ENZYME E1"/>
    <property type="match status" value="1"/>
</dbReference>
<feature type="domain" description="THIF-type NAD/FAD binding fold" evidence="2">
    <location>
        <begin position="4"/>
        <end position="240"/>
    </location>
</feature>
<dbReference type="Gene3D" id="3.40.50.720">
    <property type="entry name" value="NAD(P)-binding Rossmann-like Domain"/>
    <property type="match status" value="1"/>
</dbReference>
<dbReference type="GO" id="GO:0016779">
    <property type="term" value="F:nucleotidyltransferase activity"/>
    <property type="evidence" value="ECO:0007669"/>
    <property type="project" value="TreeGrafter"/>
</dbReference>
<dbReference type="GO" id="GO:0008641">
    <property type="term" value="F:ubiquitin-like modifier activating enzyme activity"/>
    <property type="evidence" value="ECO:0007669"/>
    <property type="project" value="InterPro"/>
</dbReference>
<dbReference type="EMBL" id="LDQV01000019">
    <property type="protein sequence ID" value="KTR26909.1"/>
    <property type="molecule type" value="Genomic_DNA"/>
</dbReference>
<dbReference type="InterPro" id="IPR035985">
    <property type="entry name" value="Ubiquitin-activating_enz"/>
</dbReference>
<evidence type="ECO:0000256" key="1">
    <source>
        <dbReference type="ARBA" id="ARBA00009919"/>
    </source>
</evidence>
<sequence length="335" mass="37304">MNRYSRQTRFQPIGEAGQARLAAAKVLIIGMGALGTASAEQLVRAGVGVVRIVDRDYVEWSNLQRQQLYTEEDARHIVPKAIAAKARLEVINSTVTIEAHVVDVDRAALTWLLDDIDLIIDATDNFDIRLLMNDMALMRSIPWIYGGCVGSYGITFTVRPGETPCLHCLLNQLPRDQETCDTAGIIGPAVQMVASLQVTEALKWLSGKTDAMRTRLLAFDVWSNTFQQINVQSLKKTECPSCGIDPSYPYLSDQTVRFTALCGRDAVQIRGDGQRDLEQLKQRLQPVAAISAHNPYLLAFTTDEHRMVAFRDGRVLIHGEADLVKAKRLYHAYFG</sequence>
<comment type="caution">
    <text evidence="3">The sequence shown here is derived from an EMBL/GenBank/DDBJ whole genome shotgun (WGS) entry which is preliminary data.</text>
</comment>
<dbReference type="AlphaFoldDB" id="A0AAW3MDS2"/>
<accession>A0AAW3MDS2</accession>
<dbReference type="SUPFAM" id="SSF69572">
    <property type="entry name" value="Activating enzymes of the ubiquitin-like proteins"/>
    <property type="match status" value="1"/>
</dbReference>
<dbReference type="Pfam" id="PF00899">
    <property type="entry name" value="ThiF"/>
    <property type="match status" value="1"/>
</dbReference>
<gene>
    <name evidence="3" type="ORF">RSA11_07940</name>
</gene>
<evidence type="ECO:0000313" key="4">
    <source>
        <dbReference type="Proteomes" id="UP000072605"/>
    </source>
</evidence>